<organism evidence="3 4">
    <name type="scientific">Hondaea fermentalgiana</name>
    <dbReference type="NCBI Taxonomy" id="2315210"/>
    <lineage>
        <taxon>Eukaryota</taxon>
        <taxon>Sar</taxon>
        <taxon>Stramenopiles</taxon>
        <taxon>Bigyra</taxon>
        <taxon>Labyrinthulomycetes</taxon>
        <taxon>Thraustochytrida</taxon>
        <taxon>Thraustochytriidae</taxon>
        <taxon>Hondaea</taxon>
    </lineage>
</organism>
<evidence type="ECO:0000256" key="2">
    <source>
        <dbReference type="SAM" id="SignalP"/>
    </source>
</evidence>
<protein>
    <recommendedName>
        <fullName evidence="5">Apple domain-containing protein</fullName>
    </recommendedName>
</protein>
<evidence type="ECO:0000256" key="1">
    <source>
        <dbReference type="SAM" id="Phobius"/>
    </source>
</evidence>
<sequence length="343" mass="37593">MWALLVCILCSAHQVRAHIFYNQIESKGLGDGSHKCAVEFLSESSNDKLRFNSSAFVEGGACEWSGKNFDLPIQVDTLRESERACASYSVAEEVDFENYIGYGTEENYITEIRYHRSDLTPACRLDSGVADVLEFVDSYHFHFSGGCGGDLTQILLEVDDATALQCSVLCDADASCVAFHIGSSRRCATFSVCGNYAVNPEPIDDNYYYSSWVKDSDTYAYYKLSIGDVLTTPYPVSACEAPALAEDSALSAKECAAQCKARGDCAAFEFDNKGLCKTFATCTERLMQPSETSTVYIIRTLGGNSDETEGSTDFVQVFAIVGYVAFSLLAVAAPFFVQRRLRS</sequence>
<accession>A0A2R5GNB9</accession>
<keyword evidence="1" id="KW-0812">Transmembrane</keyword>
<evidence type="ECO:0000313" key="4">
    <source>
        <dbReference type="Proteomes" id="UP000241890"/>
    </source>
</evidence>
<keyword evidence="4" id="KW-1185">Reference proteome</keyword>
<dbReference type="EMBL" id="BEYU01000066">
    <property type="protein sequence ID" value="GBG29801.1"/>
    <property type="molecule type" value="Genomic_DNA"/>
</dbReference>
<keyword evidence="1" id="KW-0472">Membrane</keyword>
<keyword evidence="2" id="KW-0732">Signal</keyword>
<comment type="caution">
    <text evidence="3">The sequence shown here is derived from an EMBL/GenBank/DDBJ whole genome shotgun (WGS) entry which is preliminary data.</text>
</comment>
<evidence type="ECO:0000313" key="3">
    <source>
        <dbReference type="EMBL" id="GBG29801.1"/>
    </source>
</evidence>
<reference evidence="3 4" key="1">
    <citation type="submission" date="2017-12" db="EMBL/GenBank/DDBJ databases">
        <title>Sequencing, de novo assembly and annotation of complete genome of a new Thraustochytrid species, strain FCC1311.</title>
        <authorList>
            <person name="Sedici K."/>
            <person name="Godart F."/>
            <person name="Aiese Cigliano R."/>
            <person name="Sanseverino W."/>
            <person name="Barakat M."/>
            <person name="Ortet P."/>
            <person name="Marechal E."/>
            <person name="Cagnac O."/>
            <person name="Amato A."/>
        </authorList>
    </citation>
    <scope>NUCLEOTIDE SEQUENCE [LARGE SCALE GENOMIC DNA]</scope>
</reference>
<feature type="transmembrane region" description="Helical" evidence="1">
    <location>
        <begin position="314"/>
        <end position="337"/>
    </location>
</feature>
<feature type="signal peptide" evidence="2">
    <location>
        <begin position="1"/>
        <end position="17"/>
    </location>
</feature>
<dbReference type="Proteomes" id="UP000241890">
    <property type="component" value="Unassembled WGS sequence"/>
</dbReference>
<feature type="chain" id="PRO_5015334118" description="Apple domain-containing protein" evidence="2">
    <location>
        <begin position="18"/>
        <end position="343"/>
    </location>
</feature>
<name>A0A2R5GNB9_9STRA</name>
<dbReference type="AlphaFoldDB" id="A0A2R5GNB9"/>
<keyword evidence="1" id="KW-1133">Transmembrane helix</keyword>
<evidence type="ECO:0008006" key="5">
    <source>
        <dbReference type="Google" id="ProtNLM"/>
    </source>
</evidence>
<dbReference type="InParanoid" id="A0A2R5GNB9"/>
<proteinExistence type="predicted"/>
<gene>
    <name evidence="3" type="ORF">FCC1311_060212</name>
</gene>